<name>A0A3N0CS26_9ACTN</name>
<evidence type="ECO:0000313" key="1">
    <source>
        <dbReference type="EMBL" id="RNL66257.1"/>
    </source>
</evidence>
<protein>
    <recommendedName>
        <fullName evidence="3">Transposase</fullName>
    </recommendedName>
</protein>
<dbReference type="EMBL" id="RJSE01000001">
    <property type="protein sequence ID" value="RNL66257.1"/>
    <property type="molecule type" value="Genomic_DNA"/>
</dbReference>
<sequence>MTLIEFLLARVSDDEAQAANVSLFVGPGPDFKPQYRGIRPRVLADCEAKRQIISMHPIRARYCDGCGMETEHPQGCLNLRALAAIYADHADYDQTWRLGP</sequence>
<organism evidence="1 2">
    <name type="scientific">Nocardioides marmoriginsengisoli</name>
    <dbReference type="NCBI Taxonomy" id="661483"/>
    <lineage>
        <taxon>Bacteria</taxon>
        <taxon>Bacillati</taxon>
        <taxon>Actinomycetota</taxon>
        <taxon>Actinomycetes</taxon>
        <taxon>Propionibacteriales</taxon>
        <taxon>Nocardioidaceae</taxon>
        <taxon>Nocardioides</taxon>
    </lineage>
</organism>
<dbReference type="Proteomes" id="UP000267128">
    <property type="component" value="Unassembled WGS sequence"/>
</dbReference>
<comment type="caution">
    <text evidence="1">The sequence shown here is derived from an EMBL/GenBank/DDBJ whole genome shotgun (WGS) entry which is preliminary data.</text>
</comment>
<gene>
    <name evidence="1" type="ORF">EFK50_01120</name>
</gene>
<dbReference type="AlphaFoldDB" id="A0A3N0CS26"/>
<dbReference type="RefSeq" id="WP_123225702.1">
    <property type="nucleotide sequence ID" value="NZ_RJSE01000001.1"/>
</dbReference>
<accession>A0A3N0CS26</accession>
<keyword evidence="2" id="KW-1185">Reference proteome</keyword>
<dbReference type="InterPro" id="IPR046193">
    <property type="entry name" value="DUF6221"/>
</dbReference>
<reference evidence="1 2" key="1">
    <citation type="submission" date="2018-11" db="EMBL/GenBank/DDBJ databases">
        <authorList>
            <person name="Li F."/>
        </authorList>
    </citation>
    <scope>NUCLEOTIDE SEQUENCE [LARGE SCALE GENOMIC DNA]</scope>
    <source>
        <strain evidence="1 2">Gsoil 097</strain>
    </source>
</reference>
<evidence type="ECO:0008006" key="3">
    <source>
        <dbReference type="Google" id="ProtNLM"/>
    </source>
</evidence>
<proteinExistence type="predicted"/>
<evidence type="ECO:0000313" key="2">
    <source>
        <dbReference type="Proteomes" id="UP000267128"/>
    </source>
</evidence>
<dbReference type="OrthoDB" id="4290974at2"/>
<dbReference type="Pfam" id="PF19730">
    <property type="entry name" value="DUF6221"/>
    <property type="match status" value="1"/>
</dbReference>